<evidence type="ECO:0000313" key="3">
    <source>
        <dbReference type="Proteomes" id="UP000244005"/>
    </source>
</evidence>
<reference evidence="3" key="1">
    <citation type="journal article" date="2017" name="Cell">
        <title>Insights into land plant evolution garnered from the Marchantia polymorpha genome.</title>
        <authorList>
            <person name="Bowman J.L."/>
            <person name="Kohchi T."/>
            <person name="Yamato K.T."/>
            <person name="Jenkins J."/>
            <person name="Shu S."/>
            <person name="Ishizaki K."/>
            <person name="Yamaoka S."/>
            <person name="Nishihama R."/>
            <person name="Nakamura Y."/>
            <person name="Berger F."/>
            <person name="Adam C."/>
            <person name="Aki S.S."/>
            <person name="Althoff F."/>
            <person name="Araki T."/>
            <person name="Arteaga-Vazquez M.A."/>
            <person name="Balasubrmanian S."/>
            <person name="Barry K."/>
            <person name="Bauer D."/>
            <person name="Boehm C.R."/>
            <person name="Briginshaw L."/>
            <person name="Caballero-Perez J."/>
            <person name="Catarino B."/>
            <person name="Chen F."/>
            <person name="Chiyoda S."/>
            <person name="Chovatia M."/>
            <person name="Davies K.M."/>
            <person name="Delmans M."/>
            <person name="Demura T."/>
            <person name="Dierschke T."/>
            <person name="Dolan L."/>
            <person name="Dorantes-Acosta A.E."/>
            <person name="Eklund D.M."/>
            <person name="Florent S.N."/>
            <person name="Flores-Sandoval E."/>
            <person name="Fujiyama A."/>
            <person name="Fukuzawa H."/>
            <person name="Galik B."/>
            <person name="Grimanelli D."/>
            <person name="Grimwood J."/>
            <person name="Grossniklaus U."/>
            <person name="Hamada T."/>
            <person name="Haseloff J."/>
            <person name="Hetherington A.J."/>
            <person name="Higo A."/>
            <person name="Hirakawa Y."/>
            <person name="Hundley H.N."/>
            <person name="Ikeda Y."/>
            <person name="Inoue K."/>
            <person name="Inoue S.I."/>
            <person name="Ishida S."/>
            <person name="Jia Q."/>
            <person name="Kakita M."/>
            <person name="Kanazawa T."/>
            <person name="Kawai Y."/>
            <person name="Kawashima T."/>
            <person name="Kennedy M."/>
            <person name="Kinose K."/>
            <person name="Kinoshita T."/>
            <person name="Kohara Y."/>
            <person name="Koide E."/>
            <person name="Komatsu K."/>
            <person name="Kopischke S."/>
            <person name="Kubo M."/>
            <person name="Kyozuka J."/>
            <person name="Lagercrantz U."/>
            <person name="Lin S.S."/>
            <person name="Lindquist E."/>
            <person name="Lipzen A.M."/>
            <person name="Lu C.W."/>
            <person name="De Luna E."/>
            <person name="Martienssen R.A."/>
            <person name="Minamino N."/>
            <person name="Mizutani M."/>
            <person name="Mizutani M."/>
            <person name="Mochizuki N."/>
            <person name="Monte I."/>
            <person name="Mosher R."/>
            <person name="Nagasaki H."/>
            <person name="Nakagami H."/>
            <person name="Naramoto S."/>
            <person name="Nishitani K."/>
            <person name="Ohtani M."/>
            <person name="Okamoto T."/>
            <person name="Okumura M."/>
            <person name="Phillips J."/>
            <person name="Pollak B."/>
            <person name="Reinders A."/>
            <person name="Rovekamp M."/>
            <person name="Sano R."/>
            <person name="Sawa S."/>
            <person name="Schmid M.W."/>
            <person name="Shirakawa M."/>
            <person name="Solano R."/>
            <person name="Spunde A."/>
            <person name="Suetsugu N."/>
            <person name="Sugano S."/>
            <person name="Sugiyama A."/>
            <person name="Sun R."/>
            <person name="Suzuki Y."/>
            <person name="Takenaka M."/>
            <person name="Takezawa D."/>
            <person name="Tomogane H."/>
            <person name="Tsuzuki M."/>
            <person name="Ueda T."/>
            <person name="Umeda M."/>
            <person name="Ward J.M."/>
            <person name="Watanabe Y."/>
            <person name="Yazaki K."/>
            <person name="Yokoyama R."/>
            <person name="Yoshitake Y."/>
            <person name="Yotsui I."/>
            <person name="Zachgo S."/>
            <person name="Schmutz J."/>
        </authorList>
    </citation>
    <scope>NUCLEOTIDE SEQUENCE [LARGE SCALE GENOMIC DNA]</scope>
    <source>
        <strain evidence="3">Tak-1</strain>
    </source>
</reference>
<accession>A0A2R6XB58</accession>
<keyword evidence="3" id="KW-1185">Reference proteome</keyword>
<gene>
    <name evidence="2" type="ORF">MARPO_0025s0041</name>
</gene>
<feature type="compositionally biased region" description="Basic and acidic residues" evidence="1">
    <location>
        <begin position="148"/>
        <end position="167"/>
    </location>
</feature>
<proteinExistence type="predicted"/>
<feature type="compositionally biased region" description="Polar residues" evidence="1">
    <location>
        <begin position="9"/>
        <end position="30"/>
    </location>
</feature>
<evidence type="ECO:0000256" key="1">
    <source>
        <dbReference type="SAM" id="MobiDB-lite"/>
    </source>
</evidence>
<protein>
    <submittedName>
        <fullName evidence="2">Uncharacterized protein</fullName>
    </submittedName>
</protein>
<feature type="region of interest" description="Disordered" evidence="1">
    <location>
        <begin position="130"/>
        <end position="167"/>
    </location>
</feature>
<dbReference type="EMBL" id="KZ772697">
    <property type="protein sequence ID" value="PTQ43346.1"/>
    <property type="molecule type" value="Genomic_DNA"/>
</dbReference>
<dbReference type="Gramene" id="Mp2g26430.1">
    <property type="protein sequence ID" value="Mp2g26430.1.cds1"/>
    <property type="gene ID" value="Mp2g26430"/>
</dbReference>
<organism evidence="2 3">
    <name type="scientific">Marchantia polymorpha</name>
    <name type="common">Common liverwort</name>
    <name type="synonym">Marchantia aquatica</name>
    <dbReference type="NCBI Taxonomy" id="3197"/>
    <lineage>
        <taxon>Eukaryota</taxon>
        <taxon>Viridiplantae</taxon>
        <taxon>Streptophyta</taxon>
        <taxon>Embryophyta</taxon>
        <taxon>Marchantiophyta</taxon>
        <taxon>Marchantiopsida</taxon>
        <taxon>Marchantiidae</taxon>
        <taxon>Marchantiales</taxon>
        <taxon>Marchantiaceae</taxon>
        <taxon>Marchantia</taxon>
    </lineage>
</organism>
<feature type="region of interest" description="Disordered" evidence="1">
    <location>
        <begin position="1"/>
        <end position="32"/>
    </location>
</feature>
<dbReference type="AlphaFoldDB" id="A0A2R6XB58"/>
<sequence length="167" mass="19510">MPAPHQARSMLSQFRTEADQTVTSSWSPSISVPRRTKQRVRYGYHQVTCRSDDDRDDHSRRGYKRKQTEIEYSISSLLSYHGVRSCHSLACSAHTRRQYAIRRDGNSQELLPSLHSRLFPSEPPMEWRRGLRRTKRVTSSGKKGARAKIWETRPKTGRQRRDPDLCQ</sequence>
<name>A0A2R6XB58_MARPO</name>
<dbReference type="Proteomes" id="UP000244005">
    <property type="component" value="Unassembled WGS sequence"/>
</dbReference>
<evidence type="ECO:0000313" key="2">
    <source>
        <dbReference type="EMBL" id="PTQ43346.1"/>
    </source>
</evidence>